<dbReference type="InterPro" id="IPR006860">
    <property type="entry name" value="FecR"/>
</dbReference>
<dbReference type="PANTHER" id="PTHR30273">
    <property type="entry name" value="PERIPLASMIC SIGNAL SENSOR AND SIGMA FACTOR ACTIVATOR FECR-RELATED"/>
    <property type="match status" value="1"/>
</dbReference>
<dbReference type="PIRSF" id="PIRSF018266">
    <property type="entry name" value="FecR"/>
    <property type="match status" value="1"/>
</dbReference>
<keyword evidence="5" id="KW-1185">Reference proteome</keyword>
<protein>
    <submittedName>
        <fullName evidence="4">FecR domain-containing protein</fullName>
    </submittedName>
</protein>
<name>A0ABR7TWK5_9BACT</name>
<dbReference type="RefSeq" id="WP_188091549.1">
    <property type="nucleotide sequence ID" value="NZ_JACVFC010000005.1"/>
</dbReference>
<dbReference type="Gene3D" id="3.55.50.30">
    <property type="match status" value="1"/>
</dbReference>
<proteinExistence type="predicted"/>
<evidence type="ECO:0000259" key="2">
    <source>
        <dbReference type="Pfam" id="PF04773"/>
    </source>
</evidence>
<feature type="transmembrane region" description="Helical" evidence="1">
    <location>
        <begin position="63"/>
        <end position="82"/>
    </location>
</feature>
<dbReference type="InterPro" id="IPR032508">
    <property type="entry name" value="FecR_C"/>
</dbReference>
<evidence type="ECO:0000256" key="1">
    <source>
        <dbReference type="SAM" id="Phobius"/>
    </source>
</evidence>
<feature type="domain" description="Protein FecR C-terminal" evidence="3">
    <location>
        <begin position="232"/>
        <end position="298"/>
    </location>
</feature>
<dbReference type="Pfam" id="PF16344">
    <property type="entry name" value="FecR_C"/>
    <property type="match status" value="1"/>
</dbReference>
<gene>
    <name evidence="4" type="ORF">ICL07_28975</name>
</gene>
<keyword evidence="1" id="KW-0812">Transmembrane</keyword>
<dbReference type="InterPro" id="IPR012373">
    <property type="entry name" value="Ferrdict_sens_TM"/>
</dbReference>
<feature type="domain" description="FecR protein" evidence="2">
    <location>
        <begin position="93"/>
        <end position="186"/>
    </location>
</feature>
<evidence type="ECO:0000259" key="3">
    <source>
        <dbReference type="Pfam" id="PF16344"/>
    </source>
</evidence>
<keyword evidence="1" id="KW-1133">Transmembrane helix</keyword>
<reference evidence="4 5" key="1">
    <citation type="submission" date="2020-09" db="EMBL/GenBank/DDBJ databases">
        <title>Genome sequences of type strains of Chitinophaga qingshengii and Chitinophaga varians.</title>
        <authorList>
            <person name="Kittiwongwattana C."/>
        </authorList>
    </citation>
    <scope>NUCLEOTIDE SEQUENCE [LARGE SCALE GENOMIC DNA]</scope>
    <source>
        <strain evidence="4 5">JCM 30026</strain>
    </source>
</reference>
<evidence type="ECO:0000313" key="4">
    <source>
        <dbReference type="EMBL" id="MBC9934455.1"/>
    </source>
</evidence>
<organism evidence="4 5">
    <name type="scientific">Chitinophaga qingshengii</name>
    <dbReference type="NCBI Taxonomy" id="1569794"/>
    <lineage>
        <taxon>Bacteria</taxon>
        <taxon>Pseudomonadati</taxon>
        <taxon>Bacteroidota</taxon>
        <taxon>Chitinophagia</taxon>
        <taxon>Chitinophagales</taxon>
        <taxon>Chitinophagaceae</taxon>
        <taxon>Chitinophaga</taxon>
    </lineage>
</organism>
<keyword evidence="1" id="KW-0472">Membrane</keyword>
<evidence type="ECO:0000313" key="5">
    <source>
        <dbReference type="Proteomes" id="UP000659124"/>
    </source>
</evidence>
<dbReference type="Pfam" id="PF04773">
    <property type="entry name" value="FecR"/>
    <property type="match status" value="1"/>
</dbReference>
<dbReference type="EMBL" id="JACVFC010000005">
    <property type="protein sequence ID" value="MBC9934455.1"/>
    <property type="molecule type" value="Genomic_DNA"/>
</dbReference>
<dbReference type="Proteomes" id="UP000659124">
    <property type="component" value="Unassembled WGS sequence"/>
</dbReference>
<comment type="caution">
    <text evidence="4">The sequence shown here is derived from an EMBL/GenBank/DDBJ whole genome shotgun (WGS) entry which is preliminary data.</text>
</comment>
<sequence length="301" mass="33263">MAGRSSTTEKAIIEQWFKEAKAAADEEADIGQYNERKALVLNNIKAVMQHGVARKSRAPELHYLRWVAAACILGFVVVAYMFRDRITPPVMYTVVTDQYQVKEVVLPDSSTVVLNVNSRLCYPVKFNGKRSVTLSGEAFFDIRKNPDARFVVNASHLQVNVLGTSFVVSDAGIAEMALVGVKTGRVQVNASGKQPSSSVLSPGQQFVFAVRRGESKIENNIAINTDWTAQLLVFRDTPLSVVFPAIAKSLHVRIVSNNSEINKRTFTGSFLKEDNINEILKILSLSYGLKIKQTGDLIEVN</sequence>
<accession>A0ABR7TWK5</accession>
<dbReference type="Gene3D" id="2.60.120.1440">
    <property type="match status" value="1"/>
</dbReference>
<dbReference type="PANTHER" id="PTHR30273:SF2">
    <property type="entry name" value="PROTEIN FECR"/>
    <property type="match status" value="1"/>
</dbReference>